<dbReference type="AlphaFoldDB" id="M1DTA1"/>
<dbReference type="HOGENOM" id="CLU_845667_0_0_1"/>
<dbReference type="EnsemblPlants" id="PGSC0003DMT400094046">
    <property type="protein sequence ID" value="PGSC0003DMT400094046"/>
    <property type="gene ID" value="PGSC0003DMG400043617"/>
</dbReference>
<dbReference type="Proteomes" id="UP000011115">
    <property type="component" value="Unassembled WGS sequence"/>
</dbReference>
<reference evidence="3" key="1">
    <citation type="journal article" date="2011" name="Nature">
        <title>Genome sequence and analysis of the tuber crop potato.</title>
        <authorList>
            <consortium name="The Potato Genome Sequencing Consortium"/>
        </authorList>
    </citation>
    <scope>NUCLEOTIDE SEQUENCE [LARGE SCALE GENOMIC DNA]</scope>
    <source>
        <strain evidence="3">cv. DM1-3 516 R44</strain>
    </source>
</reference>
<dbReference type="Gramene" id="PGSC0003DMT400094046">
    <property type="protein sequence ID" value="PGSC0003DMT400094046"/>
    <property type="gene ID" value="PGSC0003DMG400043617"/>
</dbReference>
<proteinExistence type="predicted"/>
<dbReference type="InParanoid" id="M1DTA1"/>
<name>M1DTA1_SOLTU</name>
<dbReference type="PaxDb" id="4113-PGSC0003DMT400094046"/>
<organism evidence="2 3">
    <name type="scientific">Solanum tuberosum</name>
    <name type="common">Potato</name>
    <dbReference type="NCBI Taxonomy" id="4113"/>
    <lineage>
        <taxon>Eukaryota</taxon>
        <taxon>Viridiplantae</taxon>
        <taxon>Streptophyta</taxon>
        <taxon>Embryophyta</taxon>
        <taxon>Tracheophyta</taxon>
        <taxon>Spermatophyta</taxon>
        <taxon>Magnoliopsida</taxon>
        <taxon>eudicotyledons</taxon>
        <taxon>Gunneridae</taxon>
        <taxon>Pentapetalae</taxon>
        <taxon>asterids</taxon>
        <taxon>lamiids</taxon>
        <taxon>Solanales</taxon>
        <taxon>Solanaceae</taxon>
        <taxon>Solanoideae</taxon>
        <taxon>Solaneae</taxon>
        <taxon>Solanum</taxon>
    </lineage>
</organism>
<evidence type="ECO:0008006" key="4">
    <source>
        <dbReference type="Google" id="ProtNLM"/>
    </source>
</evidence>
<evidence type="ECO:0000256" key="1">
    <source>
        <dbReference type="SAM" id="MobiDB-lite"/>
    </source>
</evidence>
<keyword evidence="3" id="KW-1185">Reference proteome</keyword>
<feature type="compositionally biased region" description="Polar residues" evidence="1">
    <location>
        <begin position="338"/>
        <end position="347"/>
    </location>
</feature>
<protein>
    <recommendedName>
        <fullName evidence="4">Polyprotein protein</fullName>
    </recommendedName>
</protein>
<feature type="region of interest" description="Disordered" evidence="1">
    <location>
        <begin position="310"/>
        <end position="347"/>
    </location>
</feature>
<accession>M1DTA1</accession>
<sequence length="347" mass="38535">MFRDCILTFKQLEGERIHESRLRSKALLVQCPTHEIPDVFLLECFYKSLGPGNNVLADQLIPSGIGQQPYVIEAQLPDHMAETNQEIERDFMLAALINQLDDLIKTMMEIEVECKRKDRYISPHEKRRPKDDECKRVKGMLSIILQKVGELDLVYRLDPSLTGGPVKLGEVSIHSVTLRVDRRPRLTSPTARELDGFKAKEKFVPLMIKVAILAALTPLRASVDHLATRVIAYESRQEETSEVTALKAEIPSATTGDVHRDELAVDESNAETNEEKIEIRKESIYGDLPDLEEMIMQSVIQTSLTETSVAAPSGSCTIVPSKVTPGTKAGDQTDAPGTDTQTDGATV</sequence>
<evidence type="ECO:0000313" key="2">
    <source>
        <dbReference type="EnsemblPlants" id="PGSC0003DMT400094046"/>
    </source>
</evidence>
<evidence type="ECO:0000313" key="3">
    <source>
        <dbReference type="Proteomes" id="UP000011115"/>
    </source>
</evidence>
<reference evidence="2" key="2">
    <citation type="submission" date="2015-06" db="UniProtKB">
        <authorList>
            <consortium name="EnsemblPlants"/>
        </authorList>
    </citation>
    <scope>IDENTIFICATION</scope>
    <source>
        <strain evidence="2">DM1-3 516 R44</strain>
    </source>
</reference>